<organism evidence="1 2">
    <name type="scientific">Portunus trituberculatus</name>
    <name type="common">Swimming crab</name>
    <name type="synonym">Neptunus trituberculatus</name>
    <dbReference type="NCBI Taxonomy" id="210409"/>
    <lineage>
        <taxon>Eukaryota</taxon>
        <taxon>Metazoa</taxon>
        <taxon>Ecdysozoa</taxon>
        <taxon>Arthropoda</taxon>
        <taxon>Crustacea</taxon>
        <taxon>Multicrustacea</taxon>
        <taxon>Malacostraca</taxon>
        <taxon>Eumalacostraca</taxon>
        <taxon>Eucarida</taxon>
        <taxon>Decapoda</taxon>
        <taxon>Pleocyemata</taxon>
        <taxon>Brachyura</taxon>
        <taxon>Eubrachyura</taxon>
        <taxon>Portunoidea</taxon>
        <taxon>Portunidae</taxon>
        <taxon>Portuninae</taxon>
        <taxon>Portunus</taxon>
    </lineage>
</organism>
<evidence type="ECO:0000313" key="1">
    <source>
        <dbReference type="EMBL" id="MPC83172.1"/>
    </source>
</evidence>
<accession>A0A5B7IH32</accession>
<keyword evidence="2" id="KW-1185">Reference proteome</keyword>
<reference evidence="1 2" key="1">
    <citation type="submission" date="2019-05" db="EMBL/GenBank/DDBJ databases">
        <title>Another draft genome of Portunus trituberculatus and its Hox gene families provides insights of decapod evolution.</title>
        <authorList>
            <person name="Jeong J.-H."/>
            <person name="Song I."/>
            <person name="Kim S."/>
            <person name="Choi T."/>
            <person name="Kim D."/>
            <person name="Ryu S."/>
            <person name="Kim W."/>
        </authorList>
    </citation>
    <scope>NUCLEOTIDE SEQUENCE [LARGE SCALE GENOMIC DNA]</scope>
    <source>
        <tissue evidence="1">Muscle</tissue>
    </source>
</reference>
<gene>
    <name evidence="1" type="ORF">E2C01_077869</name>
</gene>
<name>A0A5B7IH32_PORTR</name>
<dbReference type="Proteomes" id="UP000324222">
    <property type="component" value="Unassembled WGS sequence"/>
</dbReference>
<dbReference type="EMBL" id="VSRR010061751">
    <property type="protein sequence ID" value="MPC83172.1"/>
    <property type="molecule type" value="Genomic_DNA"/>
</dbReference>
<evidence type="ECO:0000313" key="2">
    <source>
        <dbReference type="Proteomes" id="UP000324222"/>
    </source>
</evidence>
<proteinExistence type="predicted"/>
<protein>
    <submittedName>
        <fullName evidence="1">Uncharacterized protein</fullName>
    </submittedName>
</protein>
<comment type="caution">
    <text evidence="1">The sequence shown here is derived from an EMBL/GenBank/DDBJ whole genome shotgun (WGS) entry which is preliminary data.</text>
</comment>
<dbReference type="AlphaFoldDB" id="A0A5B7IH32"/>
<sequence>MFLVCSEADTFIISVQISGAIIQSQPYLPSHGDTAPGSRLLLRRRLTRTNGQSGFFRHYRFVPMI</sequence>